<dbReference type="Proteomes" id="UP000499080">
    <property type="component" value="Unassembled WGS sequence"/>
</dbReference>
<gene>
    <name evidence="1" type="ORF">AVEN_210344_1</name>
</gene>
<dbReference type="AlphaFoldDB" id="A0A4Y2WZ35"/>
<accession>A0A4Y2WZ35</accession>
<dbReference type="EMBL" id="BGPR01068048">
    <property type="protein sequence ID" value="GBO42086.1"/>
    <property type="molecule type" value="Genomic_DNA"/>
</dbReference>
<sequence length="124" mass="14294">MFFCWKEIANGQKFVETIISKEAKILESPDVDNKESLRFARKDAMTVNYTTDDKQSLIPSKMSKLTIRSHENKQKYLSSAEITLTASFTTQNKYLANSVKVVKMPDNYHKDNQEYIGRMPCSQS</sequence>
<evidence type="ECO:0000313" key="1">
    <source>
        <dbReference type="EMBL" id="GBO42086.1"/>
    </source>
</evidence>
<evidence type="ECO:0000313" key="2">
    <source>
        <dbReference type="Proteomes" id="UP000499080"/>
    </source>
</evidence>
<reference evidence="1 2" key="1">
    <citation type="journal article" date="2019" name="Sci. Rep.">
        <title>Orb-weaving spider Araneus ventricosus genome elucidates the spidroin gene catalogue.</title>
        <authorList>
            <person name="Kono N."/>
            <person name="Nakamura H."/>
            <person name="Ohtoshi R."/>
            <person name="Moran D.A.P."/>
            <person name="Shinohara A."/>
            <person name="Yoshida Y."/>
            <person name="Fujiwara M."/>
            <person name="Mori M."/>
            <person name="Tomita M."/>
            <person name="Arakawa K."/>
        </authorList>
    </citation>
    <scope>NUCLEOTIDE SEQUENCE [LARGE SCALE GENOMIC DNA]</scope>
</reference>
<keyword evidence="2" id="KW-1185">Reference proteome</keyword>
<name>A0A4Y2WZ35_ARAVE</name>
<organism evidence="1 2">
    <name type="scientific">Araneus ventricosus</name>
    <name type="common">Orbweaver spider</name>
    <name type="synonym">Epeira ventricosa</name>
    <dbReference type="NCBI Taxonomy" id="182803"/>
    <lineage>
        <taxon>Eukaryota</taxon>
        <taxon>Metazoa</taxon>
        <taxon>Ecdysozoa</taxon>
        <taxon>Arthropoda</taxon>
        <taxon>Chelicerata</taxon>
        <taxon>Arachnida</taxon>
        <taxon>Araneae</taxon>
        <taxon>Araneomorphae</taxon>
        <taxon>Entelegynae</taxon>
        <taxon>Araneoidea</taxon>
        <taxon>Araneidae</taxon>
        <taxon>Araneus</taxon>
    </lineage>
</organism>
<proteinExistence type="predicted"/>
<protein>
    <submittedName>
        <fullName evidence="1">Uncharacterized protein</fullName>
    </submittedName>
</protein>
<comment type="caution">
    <text evidence="1">The sequence shown here is derived from an EMBL/GenBank/DDBJ whole genome shotgun (WGS) entry which is preliminary data.</text>
</comment>